<dbReference type="RefSeq" id="WP_213437190.1">
    <property type="nucleotide sequence ID" value="NZ_AP024546.1"/>
</dbReference>
<evidence type="ECO:0000313" key="4">
    <source>
        <dbReference type="EMBL" id="BCT95582.1"/>
    </source>
</evidence>
<feature type="domain" description="Peptidase M12B" evidence="3">
    <location>
        <begin position="120"/>
        <end position="202"/>
    </location>
</feature>
<evidence type="ECO:0000256" key="2">
    <source>
        <dbReference type="SAM" id="SignalP"/>
    </source>
</evidence>
<dbReference type="SUPFAM" id="SSF55486">
    <property type="entry name" value="Metalloproteases ('zincins'), catalytic domain"/>
    <property type="match status" value="1"/>
</dbReference>
<proteinExistence type="predicted"/>
<feature type="region of interest" description="Disordered" evidence="1">
    <location>
        <begin position="346"/>
        <end position="378"/>
    </location>
</feature>
<dbReference type="InterPro" id="IPR008752">
    <property type="entry name" value="Peptidase_M11"/>
</dbReference>
<evidence type="ECO:0000256" key="1">
    <source>
        <dbReference type="SAM" id="MobiDB-lite"/>
    </source>
</evidence>
<reference evidence="4 5" key="1">
    <citation type="submission" date="2021-03" db="EMBL/GenBank/DDBJ databases">
        <title>Complete Genome Sequences of Two Lysobacter Strains Isolated from Sea Water (Lysobacter caseinilyticus) and Soil (Lysobacter helvus) in South Korea.</title>
        <authorList>
            <person name="Watanabe Y."/>
            <person name="Arakawa K."/>
        </authorList>
    </citation>
    <scope>NUCLEOTIDE SEQUENCE [LARGE SCALE GENOMIC DNA]</scope>
    <source>
        <strain evidence="4 5">D10</strain>
    </source>
</reference>
<evidence type="ECO:0000313" key="5">
    <source>
        <dbReference type="Proteomes" id="UP000680514"/>
    </source>
</evidence>
<organism evidence="4 5">
    <name type="scientific">Lysobacter helvus</name>
    <dbReference type="NCBI Taxonomy" id="2675059"/>
    <lineage>
        <taxon>Bacteria</taxon>
        <taxon>Pseudomonadati</taxon>
        <taxon>Pseudomonadota</taxon>
        <taxon>Gammaproteobacteria</taxon>
        <taxon>Lysobacterales</taxon>
        <taxon>Lysobacteraceae</taxon>
        <taxon>Lysobacter</taxon>
    </lineage>
</organism>
<accession>A0ABM7QDC6</accession>
<feature type="chain" id="PRO_5047516863" description="Peptidase M12B domain-containing protein" evidence="2">
    <location>
        <begin position="23"/>
        <end position="378"/>
    </location>
</feature>
<dbReference type="Pfam" id="PF05548">
    <property type="entry name" value="Peptidase_M11"/>
    <property type="match status" value="1"/>
</dbReference>
<dbReference type="EMBL" id="AP024546">
    <property type="protein sequence ID" value="BCT95582.1"/>
    <property type="molecule type" value="Genomic_DNA"/>
</dbReference>
<dbReference type="PANTHER" id="PTHR41775">
    <property type="entry name" value="SECRETED PROTEIN-RELATED"/>
    <property type="match status" value="1"/>
</dbReference>
<feature type="compositionally biased region" description="Pro residues" evidence="1">
    <location>
        <begin position="350"/>
        <end position="360"/>
    </location>
</feature>
<dbReference type="InterPro" id="IPR001590">
    <property type="entry name" value="Peptidase_M12B"/>
</dbReference>
<evidence type="ECO:0000259" key="3">
    <source>
        <dbReference type="PROSITE" id="PS50215"/>
    </source>
</evidence>
<sequence length="378" mass="39591">MRHPFRFIAPLLLLAGAHTAHAANTTTTGEQSTVVLLVNYSDSPTQPYTKTTAHSLVFGQASDFYWEASYHRMFLSGDTFGWFTVPVSKASCDTALVAQEADKAAAAAGIDLSKYAHRVYLAPKNACTGTGYNAGMALPTRTWIFADAMTARLVAHEMGHNFGLSHSQALECGNVAYGDTCTIKSYGDAADTMGSGSTPHFNALQKLQLGWLGATGAPPVTTVAASGRYRIERLEDGTGTKALKVARGLDALTGEMTYYTLEYRQPVGFDAVLGTTGNLTKGVLLHLGGVNQYSVLLDATPGSAAAQFDDINDSALAVGRTYRDDAKGIAFTVVAADTTGATIDVTVPAAAPPPTQPPPTDTTGGTTGGSTKPPKGRK</sequence>
<keyword evidence="5" id="KW-1185">Reference proteome</keyword>
<gene>
    <name evidence="4" type="ORF">LYSHEL_14530</name>
</gene>
<dbReference type="Gene3D" id="3.40.390.10">
    <property type="entry name" value="Collagenase (Catalytic Domain)"/>
    <property type="match status" value="1"/>
</dbReference>
<keyword evidence="2" id="KW-0732">Signal</keyword>
<dbReference type="PANTHER" id="PTHR41775:SF1">
    <property type="entry name" value="PEPTIDASE M6-LIKE DOMAIN-CONTAINING PROTEIN"/>
    <property type="match status" value="1"/>
</dbReference>
<feature type="signal peptide" evidence="2">
    <location>
        <begin position="1"/>
        <end position="22"/>
    </location>
</feature>
<name>A0ABM7QDC6_9GAMM</name>
<protein>
    <recommendedName>
        <fullName evidence="3">Peptidase M12B domain-containing protein</fullName>
    </recommendedName>
</protein>
<dbReference type="InterPro" id="IPR024079">
    <property type="entry name" value="MetalloPept_cat_dom_sf"/>
</dbReference>
<feature type="compositionally biased region" description="Low complexity" evidence="1">
    <location>
        <begin position="361"/>
        <end position="378"/>
    </location>
</feature>
<dbReference type="PROSITE" id="PS50215">
    <property type="entry name" value="ADAM_MEPRO"/>
    <property type="match status" value="1"/>
</dbReference>
<dbReference type="Proteomes" id="UP000680514">
    <property type="component" value="Chromosome"/>
</dbReference>